<dbReference type="STRING" id="1182542.W9Y2Z6"/>
<dbReference type="AlphaFoldDB" id="W9Y2Z6"/>
<feature type="binding site" evidence="5">
    <location>
        <begin position="296"/>
        <end position="300"/>
    </location>
    <ligand>
        <name>FMN</name>
        <dbReference type="ChEBI" id="CHEBI:58210"/>
    </ligand>
</feature>
<feature type="binding site" evidence="5">
    <location>
        <begin position="86"/>
        <end position="88"/>
    </location>
    <ligand>
        <name>FMN</name>
        <dbReference type="ChEBI" id="CHEBI:58210"/>
    </ligand>
</feature>
<dbReference type="InterPro" id="IPR000262">
    <property type="entry name" value="FMN-dep_DH"/>
</dbReference>
<dbReference type="InterPro" id="IPR008259">
    <property type="entry name" value="FMN_hydac_DH_AS"/>
</dbReference>
<keyword evidence="5" id="KW-0288">FMN</keyword>
<protein>
    <recommendedName>
        <fullName evidence="6">FMN hydroxy acid dehydrogenase domain-containing protein</fullName>
    </recommendedName>
</protein>
<dbReference type="PANTHER" id="PTHR10578:SF149">
    <property type="entry name" value="2-HYDROXYACID OXIDASE 2"/>
    <property type="match status" value="1"/>
</dbReference>
<feature type="binding site" evidence="5">
    <location>
        <position position="241"/>
    </location>
    <ligand>
        <name>FMN</name>
        <dbReference type="ChEBI" id="CHEBI:58210"/>
    </ligand>
</feature>
<dbReference type="HOGENOM" id="CLU_020639_6_1_1"/>
<accession>W9Y2Z6</accession>
<feature type="binding site" evidence="5">
    <location>
        <position position="268"/>
    </location>
    <ligand>
        <name>glyoxylate</name>
        <dbReference type="ChEBI" id="CHEBI:36655"/>
    </ligand>
</feature>
<dbReference type="Gene3D" id="3.20.20.70">
    <property type="entry name" value="Aldolase class I"/>
    <property type="match status" value="1"/>
</dbReference>
<feature type="domain" description="FMN hydroxy acid dehydrogenase" evidence="6">
    <location>
        <begin position="7"/>
        <end position="329"/>
    </location>
</feature>
<dbReference type="RefSeq" id="XP_007732995.1">
    <property type="nucleotide sequence ID" value="XM_007734805.1"/>
</dbReference>
<dbReference type="Proteomes" id="UP000019478">
    <property type="component" value="Unassembled WGS sequence"/>
</dbReference>
<dbReference type="SUPFAM" id="SSF51395">
    <property type="entry name" value="FMN-linked oxidoreductases"/>
    <property type="match status" value="1"/>
</dbReference>
<feature type="binding site" evidence="5">
    <location>
        <position position="265"/>
    </location>
    <ligand>
        <name>glyoxylate</name>
        <dbReference type="ChEBI" id="CHEBI:36655"/>
    </ligand>
</feature>
<dbReference type="PIRSF" id="PIRSF000138">
    <property type="entry name" value="Al-hdrx_acd_dh"/>
    <property type="match status" value="1"/>
</dbReference>
<dbReference type="InterPro" id="IPR013785">
    <property type="entry name" value="Aldolase_TIM"/>
</dbReference>
<evidence type="ECO:0000256" key="5">
    <source>
        <dbReference type="PIRSR" id="PIRSR000138-2"/>
    </source>
</evidence>
<dbReference type="PROSITE" id="PS00557">
    <property type="entry name" value="FMN_HYDROXY_ACID_DH_1"/>
    <property type="match status" value="1"/>
</dbReference>
<comment type="similarity">
    <text evidence="3">Belongs to the FMN-dependent alpha-hydroxy acid dehydrogenase family.</text>
</comment>
<dbReference type="PANTHER" id="PTHR10578">
    <property type="entry name" value="S -2-HYDROXY-ACID OXIDASE-RELATED"/>
    <property type="match status" value="1"/>
</dbReference>
<dbReference type="GO" id="GO:0016491">
    <property type="term" value="F:oxidoreductase activity"/>
    <property type="evidence" value="ECO:0007669"/>
    <property type="project" value="UniProtKB-KW"/>
</dbReference>
<feature type="binding site" evidence="5">
    <location>
        <position position="174"/>
    </location>
    <ligand>
        <name>glyoxylate</name>
        <dbReference type="ChEBI" id="CHEBI:36655"/>
    </ligand>
</feature>
<evidence type="ECO:0000313" key="7">
    <source>
        <dbReference type="EMBL" id="EXJ84010.1"/>
    </source>
</evidence>
<evidence type="ECO:0000256" key="1">
    <source>
        <dbReference type="ARBA" id="ARBA00001917"/>
    </source>
</evidence>
<evidence type="ECO:0000256" key="3">
    <source>
        <dbReference type="ARBA" id="ARBA00024042"/>
    </source>
</evidence>
<evidence type="ECO:0000313" key="8">
    <source>
        <dbReference type="Proteomes" id="UP000019478"/>
    </source>
</evidence>
<proteinExistence type="inferred from homology"/>
<dbReference type="InterPro" id="IPR012133">
    <property type="entry name" value="Alpha-hydoxy_acid_DH_FMN"/>
</dbReference>
<sequence>MALRLPRLDKDVFTIQDLKERADKLLPVAVREFFNEGSMDLLTVRDNEQAYDRYKLRPRVMRDVGEVDTSTTIFNTKVRFPFGFSPAGMHQLAHPDGEIATSRAAAGNNIAMALSSYSTKPLEDVVAQGKGNPYGMHVCFFEDRRITLQIIRRAEAAGFKALFVSVDTQVLGLRLSEYRNALALPLGMTTPMLVDDEAGMGVDDEKSTAAQSDRLSFDPTLTWNETIPWLRKHTKLEIWLKGITCPEDVALAIDCGVDGVLISNHGGRQLDGVPASLDALRECAPVAKGRIRLAVDGGIRRGSDIFKALALGADFCMGGRIPLWGLAVS</sequence>
<feature type="active site" description="Proton acceptor" evidence="4">
    <location>
        <position position="265"/>
    </location>
</feature>
<dbReference type="GeneID" id="19168795"/>
<reference evidence="7 8" key="1">
    <citation type="submission" date="2013-03" db="EMBL/GenBank/DDBJ databases">
        <title>The Genome Sequence of Capronia epimyces CBS 606.96.</title>
        <authorList>
            <consortium name="The Broad Institute Genomics Platform"/>
            <person name="Cuomo C."/>
            <person name="de Hoog S."/>
            <person name="Gorbushina A."/>
            <person name="Walker B."/>
            <person name="Young S.K."/>
            <person name="Zeng Q."/>
            <person name="Gargeya S."/>
            <person name="Fitzgerald M."/>
            <person name="Haas B."/>
            <person name="Abouelleil A."/>
            <person name="Allen A.W."/>
            <person name="Alvarado L."/>
            <person name="Arachchi H.M."/>
            <person name="Berlin A.M."/>
            <person name="Chapman S.B."/>
            <person name="Gainer-Dewar J."/>
            <person name="Goldberg J."/>
            <person name="Griggs A."/>
            <person name="Gujja S."/>
            <person name="Hansen M."/>
            <person name="Howarth C."/>
            <person name="Imamovic A."/>
            <person name="Ireland A."/>
            <person name="Larimer J."/>
            <person name="McCowan C."/>
            <person name="Murphy C."/>
            <person name="Pearson M."/>
            <person name="Poon T.W."/>
            <person name="Priest M."/>
            <person name="Roberts A."/>
            <person name="Saif S."/>
            <person name="Shea T."/>
            <person name="Sisk P."/>
            <person name="Sykes S."/>
            <person name="Wortman J."/>
            <person name="Nusbaum C."/>
            <person name="Birren B."/>
        </authorList>
    </citation>
    <scope>NUCLEOTIDE SEQUENCE [LARGE SCALE GENOMIC DNA]</scope>
    <source>
        <strain evidence="7 8">CBS 606.96</strain>
    </source>
</reference>
<organism evidence="7 8">
    <name type="scientific">Capronia epimyces CBS 606.96</name>
    <dbReference type="NCBI Taxonomy" id="1182542"/>
    <lineage>
        <taxon>Eukaryota</taxon>
        <taxon>Fungi</taxon>
        <taxon>Dikarya</taxon>
        <taxon>Ascomycota</taxon>
        <taxon>Pezizomycotina</taxon>
        <taxon>Eurotiomycetes</taxon>
        <taxon>Chaetothyriomycetidae</taxon>
        <taxon>Chaetothyriales</taxon>
        <taxon>Herpotrichiellaceae</taxon>
        <taxon>Capronia</taxon>
    </lineage>
</organism>
<evidence type="ECO:0000256" key="4">
    <source>
        <dbReference type="PIRSR" id="PIRSR000138-1"/>
    </source>
</evidence>
<feature type="binding site" evidence="5">
    <location>
        <begin position="319"/>
        <end position="320"/>
    </location>
    <ligand>
        <name>FMN</name>
        <dbReference type="ChEBI" id="CHEBI:58210"/>
    </ligand>
</feature>
<feature type="binding site" evidence="5">
    <location>
        <position position="263"/>
    </location>
    <ligand>
        <name>glyoxylate</name>
        <dbReference type="ChEBI" id="CHEBI:36655"/>
    </ligand>
</feature>
<keyword evidence="8" id="KW-1185">Reference proteome</keyword>
<dbReference type="PROSITE" id="PS51349">
    <property type="entry name" value="FMN_HYDROXY_ACID_DH_2"/>
    <property type="match status" value="1"/>
</dbReference>
<dbReference type="Pfam" id="PF01070">
    <property type="entry name" value="FMN_dh"/>
    <property type="match status" value="1"/>
</dbReference>
<evidence type="ECO:0000259" key="6">
    <source>
        <dbReference type="PROSITE" id="PS51349"/>
    </source>
</evidence>
<keyword evidence="5" id="KW-0285">Flavoprotein</keyword>
<feature type="binding site" evidence="5">
    <location>
        <position position="115"/>
    </location>
    <ligand>
        <name>FMN</name>
        <dbReference type="ChEBI" id="CHEBI:58210"/>
    </ligand>
</feature>
<comment type="cofactor">
    <cofactor evidence="1">
        <name>FMN</name>
        <dbReference type="ChEBI" id="CHEBI:58210"/>
    </cofactor>
</comment>
<dbReference type="EMBL" id="AMGY01000004">
    <property type="protein sequence ID" value="EXJ84010.1"/>
    <property type="molecule type" value="Genomic_DNA"/>
</dbReference>
<keyword evidence="2" id="KW-0560">Oxidoreductase</keyword>
<comment type="caution">
    <text evidence="7">The sequence shown here is derived from an EMBL/GenBank/DDBJ whole genome shotgun (WGS) entry which is preliminary data.</text>
</comment>
<evidence type="ECO:0000256" key="2">
    <source>
        <dbReference type="ARBA" id="ARBA00023002"/>
    </source>
</evidence>
<dbReference type="eggNOG" id="KOG0538">
    <property type="taxonomic scope" value="Eukaryota"/>
</dbReference>
<dbReference type="GO" id="GO:0010181">
    <property type="term" value="F:FMN binding"/>
    <property type="evidence" value="ECO:0007669"/>
    <property type="project" value="InterPro"/>
</dbReference>
<name>W9Y2Z6_9EURO</name>
<dbReference type="OrthoDB" id="1925334at2759"/>
<gene>
    <name evidence="7" type="ORF">A1O3_04677</name>
</gene>
<dbReference type="InterPro" id="IPR037396">
    <property type="entry name" value="FMN_HAD"/>
</dbReference>
<dbReference type="CDD" id="cd02809">
    <property type="entry name" value="alpha_hydroxyacid_oxid_FMN"/>
    <property type="match status" value="1"/>
</dbReference>